<dbReference type="GO" id="GO:0030313">
    <property type="term" value="C:cell envelope"/>
    <property type="evidence" value="ECO:0007669"/>
    <property type="project" value="UniProtKB-SubCell"/>
</dbReference>
<keyword evidence="6" id="KW-0812">Transmembrane</keyword>
<dbReference type="OrthoDB" id="9776053at2"/>
<dbReference type="RefSeq" id="WP_052473059.1">
    <property type="nucleotide sequence ID" value="NZ_AP012547.1"/>
</dbReference>
<proteinExistence type="predicted"/>
<dbReference type="Pfam" id="PF23892">
    <property type="entry name" value="Ig_CycH"/>
    <property type="match status" value="1"/>
</dbReference>
<dbReference type="SUPFAM" id="SSF48452">
    <property type="entry name" value="TPR-like"/>
    <property type="match status" value="1"/>
</dbReference>
<dbReference type="Gene3D" id="1.25.40.10">
    <property type="entry name" value="Tetratricopeptide repeat domain"/>
    <property type="match status" value="1"/>
</dbReference>
<dbReference type="InterPro" id="IPR056413">
    <property type="entry name" value="TPR_CcmH_CycH"/>
</dbReference>
<feature type="domain" description="Cytochrome c-type biogenesis protein H Ig-like" evidence="7">
    <location>
        <begin position="321"/>
        <end position="425"/>
    </location>
</feature>
<dbReference type="EMBL" id="AP012547">
    <property type="protein sequence ID" value="BAO28184.1"/>
    <property type="molecule type" value="Genomic_DNA"/>
</dbReference>
<dbReference type="InterPro" id="IPR051263">
    <property type="entry name" value="C-type_cytochrome_biogenesis"/>
</dbReference>
<dbReference type="InterPro" id="IPR011990">
    <property type="entry name" value="TPR-like_helical_dom_sf"/>
</dbReference>
<protein>
    <submittedName>
        <fullName evidence="9">Cytochrome c-type biogenesis protein CcmI</fullName>
    </submittedName>
</protein>
<feature type="region of interest" description="Disordered" evidence="5">
    <location>
        <begin position="277"/>
        <end position="304"/>
    </location>
</feature>
<evidence type="ECO:0000256" key="1">
    <source>
        <dbReference type="ARBA" id="ARBA00004196"/>
    </source>
</evidence>
<gene>
    <name evidence="9" type="ORF">SUTH_00370</name>
</gene>
<keyword evidence="6" id="KW-0472">Membrane</keyword>
<dbReference type="GO" id="GO:0005886">
    <property type="term" value="C:plasma membrane"/>
    <property type="evidence" value="ECO:0007669"/>
    <property type="project" value="TreeGrafter"/>
</dbReference>
<dbReference type="GO" id="GO:0017004">
    <property type="term" value="P:cytochrome complex assembly"/>
    <property type="evidence" value="ECO:0007669"/>
    <property type="project" value="UniProtKB-KW"/>
</dbReference>
<keyword evidence="10" id="KW-1185">Reference proteome</keyword>
<name>W0SAC8_9PROT</name>
<evidence type="ECO:0000256" key="5">
    <source>
        <dbReference type="SAM" id="MobiDB-lite"/>
    </source>
</evidence>
<dbReference type="InterPro" id="IPR017560">
    <property type="entry name" value="Cyt_c_biogenesis_CcmI"/>
</dbReference>
<evidence type="ECO:0000259" key="7">
    <source>
        <dbReference type="Pfam" id="PF23892"/>
    </source>
</evidence>
<keyword evidence="4" id="KW-0802">TPR repeat</keyword>
<evidence type="ECO:0000313" key="10">
    <source>
        <dbReference type="Proteomes" id="UP000031637"/>
    </source>
</evidence>
<keyword evidence="3" id="KW-0201">Cytochrome c-type biogenesis</keyword>
<keyword evidence="6" id="KW-1133">Transmembrane helix</keyword>
<keyword evidence="2" id="KW-0677">Repeat</keyword>
<dbReference type="AlphaFoldDB" id="W0SAC8"/>
<evidence type="ECO:0000313" key="9">
    <source>
        <dbReference type="EMBL" id="BAO28184.1"/>
    </source>
</evidence>
<dbReference type="NCBIfam" id="TIGR03142">
    <property type="entry name" value="cytochro_ccmI"/>
    <property type="match status" value="1"/>
</dbReference>
<evidence type="ECO:0000256" key="6">
    <source>
        <dbReference type="SAM" id="Phobius"/>
    </source>
</evidence>
<sequence>MTSFYLAAATLAVVALALLLRPWWRAGRRSASADSSLPALNAAIHRDRLGELERDRNNGSLSASDFDEAREELQRQLLDDTAASEVVAAAAQGTSGRGAGIAIAILVPLLAVALYAWLGSPAAVLPGAVQTQRAAADMEQLVVKLANKLAQNPDNPEGWAMLARSYKSLGRWDDAERAYLRIGPDFNRNAELLAELAEMLVQKNQGFDSRSRELTQQALRLEPNNMLALFLGGGEALDGGRFAEAATLWERLLPQLEPGSEDARMVESSIAMARERSGGARAKASKGKDVAGAAVPQDDAHRGVAKAGKGAAKATATSVSGRVELSPALKDKAGPDDVVFIFARAVDGPRMPLAAQRARVADLPLDFMLDDGQALMPEATISSAKQLRVEVRVSKTGKATPGKGDLTGKSAAVKPGAKGLKILIDQVDP</sequence>
<accession>W0SAC8</accession>
<feature type="transmembrane region" description="Helical" evidence="6">
    <location>
        <begin position="99"/>
        <end position="118"/>
    </location>
</feature>
<organism evidence="9 10">
    <name type="scientific">Sulfuritalea hydrogenivorans sk43H</name>
    <dbReference type="NCBI Taxonomy" id="1223802"/>
    <lineage>
        <taxon>Bacteria</taxon>
        <taxon>Pseudomonadati</taxon>
        <taxon>Pseudomonadota</taxon>
        <taxon>Betaproteobacteria</taxon>
        <taxon>Nitrosomonadales</taxon>
        <taxon>Sterolibacteriaceae</taxon>
        <taxon>Sulfuritalea</taxon>
    </lineage>
</organism>
<dbReference type="Pfam" id="PF23914">
    <property type="entry name" value="TPR_CcmH_CycH"/>
    <property type="match status" value="1"/>
</dbReference>
<dbReference type="STRING" id="1223802.SUTH_00370"/>
<evidence type="ECO:0000259" key="8">
    <source>
        <dbReference type="Pfam" id="PF23914"/>
    </source>
</evidence>
<evidence type="ECO:0000256" key="3">
    <source>
        <dbReference type="ARBA" id="ARBA00022748"/>
    </source>
</evidence>
<dbReference type="PANTHER" id="PTHR47870:SF4">
    <property type="entry name" value="CYTOCHROME C-TYPE BIOGENESIS PROTEIN CYCH"/>
    <property type="match status" value="1"/>
</dbReference>
<feature type="domain" description="Cytochrome c-type biogenesis protein H TPR" evidence="8">
    <location>
        <begin position="134"/>
        <end position="261"/>
    </location>
</feature>
<dbReference type="HOGENOM" id="CLU_036074_2_0_4"/>
<dbReference type="KEGG" id="shd:SUTH_00370"/>
<dbReference type="PANTHER" id="PTHR47870">
    <property type="entry name" value="CYTOCHROME C-TYPE BIOGENESIS PROTEIN CCMH"/>
    <property type="match status" value="1"/>
</dbReference>
<dbReference type="InterPro" id="IPR056412">
    <property type="entry name" value="Ig_CycH"/>
</dbReference>
<feature type="transmembrane region" description="Helical" evidence="6">
    <location>
        <begin position="6"/>
        <end position="24"/>
    </location>
</feature>
<comment type="subcellular location">
    <subcellularLocation>
        <location evidence="1">Cell envelope</location>
    </subcellularLocation>
</comment>
<evidence type="ECO:0000256" key="2">
    <source>
        <dbReference type="ARBA" id="ARBA00022737"/>
    </source>
</evidence>
<reference evidence="9 10" key="1">
    <citation type="journal article" date="2014" name="Syst. Appl. Microbiol.">
        <title>Complete genomes of freshwater sulfur oxidizers Sulfuricella denitrificans skB26 and Sulfuritalea hydrogenivorans sk43H: genetic insights into the sulfur oxidation pathway of betaproteobacteria.</title>
        <authorList>
            <person name="Watanabe T."/>
            <person name="Kojima H."/>
            <person name="Fukui M."/>
        </authorList>
    </citation>
    <scope>NUCLEOTIDE SEQUENCE [LARGE SCALE GENOMIC DNA]</scope>
    <source>
        <strain evidence="9">DSM22779</strain>
    </source>
</reference>
<dbReference type="Proteomes" id="UP000031637">
    <property type="component" value="Chromosome"/>
</dbReference>
<evidence type="ECO:0000256" key="4">
    <source>
        <dbReference type="ARBA" id="ARBA00022803"/>
    </source>
</evidence>